<evidence type="ECO:0000256" key="1">
    <source>
        <dbReference type="SAM" id="Phobius"/>
    </source>
</evidence>
<keyword evidence="1" id="KW-0472">Membrane</keyword>
<gene>
    <name evidence="3" type="ORF">ACJEBJ_22490</name>
</gene>
<sequence length="241" mass="25962">MVLDALNVLLDYASRLLPAFGLFAAWFCLTPRSQTGARLLILVMAFVFARDLMTPFKLWAIAGGGLHLQFHANPMVLASLGITSILMVAMLARLTPEQWKWVVGFKGNRVVGFTMGVMAGCMIGIPLRLHQGIELAAAPWLLGFAVFALGGNALEEVLFRGMLQGLLERHTSPIRAALGSAIAFSACHLYLAFMLTQVGWPILAFTFFEGLVCASVRLKWGTVPAIAAHGTAIGLLGIPLL</sequence>
<feature type="transmembrane region" description="Helical" evidence="1">
    <location>
        <begin position="41"/>
        <end position="62"/>
    </location>
</feature>
<feature type="transmembrane region" description="Helical" evidence="1">
    <location>
        <begin position="107"/>
        <end position="129"/>
    </location>
</feature>
<feature type="transmembrane region" description="Helical" evidence="1">
    <location>
        <begin position="223"/>
        <end position="240"/>
    </location>
</feature>
<dbReference type="EMBL" id="JBJHQF010000043">
    <property type="protein sequence ID" value="MFK9006901.1"/>
    <property type="molecule type" value="Genomic_DNA"/>
</dbReference>
<dbReference type="GO" id="GO:0016787">
    <property type="term" value="F:hydrolase activity"/>
    <property type="evidence" value="ECO:0007669"/>
    <property type="project" value="UniProtKB-KW"/>
</dbReference>
<keyword evidence="1" id="KW-1133">Transmembrane helix</keyword>
<protein>
    <submittedName>
        <fullName evidence="3">CPBP family intramembrane glutamic endopeptidase</fullName>
        <ecNumber evidence="3">3.4.-.-</ecNumber>
    </submittedName>
</protein>
<reference evidence="3 4" key="1">
    <citation type="submission" date="2024-11" db="EMBL/GenBank/DDBJ databases">
        <authorList>
            <person name="Lucas J.A."/>
        </authorList>
    </citation>
    <scope>NUCLEOTIDE SEQUENCE [LARGE SCALE GENOMIC DNA]</scope>
    <source>
        <strain evidence="3 4">Z 7.15</strain>
    </source>
</reference>
<dbReference type="EC" id="3.4.-.-" evidence="3"/>
<feature type="transmembrane region" description="Helical" evidence="1">
    <location>
        <begin position="12"/>
        <end position="29"/>
    </location>
</feature>
<dbReference type="RefSeq" id="WP_406599044.1">
    <property type="nucleotide sequence ID" value="NZ_JBJHQF010000043.1"/>
</dbReference>
<feature type="transmembrane region" description="Helical" evidence="1">
    <location>
        <begin position="135"/>
        <end position="154"/>
    </location>
</feature>
<accession>A0ABW8R4R1</accession>
<feature type="domain" description="CAAX prenyl protease 2/Lysostaphin resistance protein A-like" evidence="2">
    <location>
        <begin position="140"/>
        <end position="231"/>
    </location>
</feature>
<organism evidence="3 4">
    <name type="scientific">Pseudomonas pergaminensis</name>
    <dbReference type="NCBI Taxonomy" id="2853159"/>
    <lineage>
        <taxon>Bacteria</taxon>
        <taxon>Pseudomonadati</taxon>
        <taxon>Pseudomonadota</taxon>
        <taxon>Gammaproteobacteria</taxon>
        <taxon>Pseudomonadales</taxon>
        <taxon>Pseudomonadaceae</taxon>
        <taxon>Pseudomonas</taxon>
    </lineage>
</organism>
<feature type="transmembrane region" description="Helical" evidence="1">
    <location>
        <begin position="74"/>
        <end position="95"/>
    </location>
</feature>
<feature type="transmembrane region" description="Helical" evidence="1">
    <location>
        <begin position="174"/>
        <end position="192"/>
    </location>
</feature>
<dbReference type="Proteomes" id="UP001623008">
    <property type="component" value="Unassembled WGS sequence"/>
</dbReference>
<keyword evidence="1" id="KW-0812">Transmembrane</keyword>
<keyword evidence="3" id="KW-0378">Hydrolase</keyword>
<keyword evidence="4" id="KW-1185">Reference proteome</keyword>
<comment type="caution">
    <text evidence="3">The sequence shown here is derived from an EMBL/GenBank/DDBJ whole genome shotgun (WGS) entry which is preliminary data.</text>
</comment>
<proteinExistence type="predicted"/>
<dbReference type="Pfam" id="PF02517">
    <property type="entry name" value="Rce1-like"/>
    <property type="match status" value="1"/>
</dbReference>
<dbReference type="InterPro" id="IPR003675">
    <property type="entry name" value="Rce1/LyrA-like_dom"/>
</dbReference>
<evidence type="ECO:0000313" key="3">
    <source>
        <dbReference type="EMBL" id="MFK9006901.1"/>
    </source>
</evidence>
<evidence type="ECO:0000313" key="4">
    <source>
        <dbReference type="Proteomes" id="UP001623008"/>
    </source>
</evidence>
<name>A0ABW8R4R1_9PSED</name>
<evidence type="ECO:0000259" key="2">
    <source>
        <dbReference type="Pfam" id="PF02517"/>
    </source>
</evidence>